<dbReference type="InterPro" id="IPR001387">
    <property type="entry name" value="Cro/C1-type_HTH"/>
</dbReference>
<dbReference type="OrthoDB" id="3196789at2"/>
<dbReference type="PROSITE" id="PS50943">
    <property type="entry name" value="HTH_CROC1"/>
    <property type="match status" value="1"/>
</dbReference>
<evidence type="ECO:0000313" key="2">
    <source>
        <dbReference type="EMBL" id="CDH19947.1"/>
    </source>
</evidence>
<dbReference type="AlphaFoldDB" id="A0A077PH12"/>
<dbReference type="SUPFAM" id="SSF47413">
    <property type="entry name" value="lambda repressor-like DNA-binding domains"/>
    <property type="match status" value="1"/>
</dbReference>
<dbReference type="Proteomes" id="UP000028500">
    <property type="component" value="Unassembled WGS sequence"/>
</dbReference>
<accession>A0A077PH12</accession>
<evidence type="ECO:0000313" key="3">
    <source>
        <dbReference type="Proteomes" id="UP000028500"/>
    </source>
</evidence>
<keyword evidence="3" id="KW-1185">Reference proteome</keyword>
<dbReference type="CDD" id="cd00093">
    <property type="entry name" value="HTH_XRE"/>
    <property type="match status" value="1"/>
</dbReference>
<dbReference type="EMBL" id="CBSY010000153">
    <property type="protein sequence ID" value="CDH19947.1"/>
    <property type="molecule type" value="Genomic_DNA"/>
</dbReference>
<gene>
    <name evidence="2" type="ORF">XBKQ1_2360060</name>
</gene>
<organism evidence="2 3">
    <name type="scientific">Xenorhabdus bovienii str. kraussei Quebec</name>
    <dbReference type="NCBI Taxonomy" id="1398203"/>
    <lineage>
        <taxon>Bacteria</taxon>
        <taxon>Pseudomonadati</taxon>
        <taxon>Pseudomonadota</taxon>
        <taxon>Gammaproteobacteria</taxon>
        <taxon>Enterobacterales</taxon>
        <taxon>Morganellaceae</taxon>
        <taxon>Xenorhabdus</taxon>
    </lineage>
</organism>
<reference evidence="2" key="1">
    <citation type="submission" date="2013-07" db="EMBL/GenBank/DDBJ databases">
        <title>Sub-species coevolution in mutualistic symbiosis.</title>
        <authorList>
            <person name="Murfin K."/>
            <person name="Klassen J."/>
            <person name="Lee M."/>
            <person name="Forst S."/>
            <person name="Stock P."/>
            <person name="Goodrich-Blair H."/>
        </authorList>
    </citation>
    <scope>NUCLEOTIDE SEQUENCE [LARGE SCALE GENOMIC DNA]</scope>
    <source>
        <strain evidence="2">Kraussei Quebec</strain>
    </source>
</reference>
<dbReference type="SMART" id="SM00530">
    <property type="entry name" value="HTH_XRE"/>
    <property type="match status" value="1"/>
</dbReference>
<dbReference type="Pfam" id="PF01381">
    <property type="entry name" value="HTH_3"/>
    <property type="match status" value="1"/>
</dbReference>
<comment type="caution">
    <text evidence="2">The sequence shown here is derived from an EMBL/GenBank/DDBJ whole genome shotgun (WGS) entry which is preliminary data.</text>
</comment>
<evidence type="ECO:0000259" key="1">
    <source>
        <dbReference type="PROSITE" id="PS50943"/>
    </source>
</evidence>
<proteinExistence type="predicted"/>
<protein>
    <submittedName>
        <fullName evidence="2">Transcriptional regulator</fullName>
    </submittedName>
</protein>
<dbReference type="InterPro" id="IPR010982">
    <property type="entry name" value="Lambda_DNA-bd_dom_sf"/>
</dbReference>
<sequence>MCTIGSRLREERMRLNLTQVELADIGGIHKNTQGNYENDQKSPDAKYLERIAALGIDILYIITGTRSAQPDISMEERKLVENYRSMNEESRLNIQAVGSAFAQSAPDKSIKNG</sequence>
<name>A0A077PH12_XENBV</name>
<dbReference type="HOGENOM" id="CLU_066192_23_4_6"/>
<dbReference type="GO" id="GO:0003677">
    <property type="term" value="F:DNA binding"/>
    <property type="evidence" value="ECO:0007669"/>
    <property type="project" value="InterPro"/>
</dbReference>
<feature type="domain" description="HTH cro/C1-type" evidence="1">
    <location>
        <begin position="8"/>
        <end position="61"/>
    </location>
</feature>
<dbReference type="Gene3D" id="1.10.260.40">
    <property type="entry name" value="lambda repressor-like DNA-binding domains"/>
    <property type="match status" value="1"/>
</dbReference>
<dbReference type="RefSeq" id="WP_038248695.1">
    <property type="nucleotide sequence ID" value="NZ_CAWLZI010000220.1"/>
</dbReference>